<reference evidence="3" key="1">
    <citation type="submission" date="2018-11" db="EMBL/GenBank/DDBJ databases">
        <title>Rhizobium chutanense sp. nov., isolated from root nodules of Phaseolus vulgaris in China.</title>
        <authorList>
            <person name="Huo Y."/>
        </authorList>
    </citation>
    <scope>NUCLEOTIDE SEQUENCE [LARGE SCALE GENOMIC DNA]</scope>
    <source>
        <strain evidence="3">CCBAU 65647</strain>
    </source>
</reference>
<dbReference type="Gene3D" id="3.40.50.150">
    <property type="entry name" value="Vaccinia Virus protein VP39"/>
    <property type="match status" value="1"/>
</dbReference>
<feature type="domain" description="Methyltransferase type 12" evidence="1">
    <location>
        <begin position="51"/>
        <end position="137"/>
    </location>
</feature>
<evidence type="ECO:0000313" key="2">
    <source>
        <dbReference type="EMBL" id="RUM26008.1"/>
    </source>
</evidence>
<dbReference type="RefSeq" id="WP_126920080.1">
    <property type="nucleotide sequence ID" value="NZ_ML133687.1"/>
</dbReference>
<proteinExistence type="predicted"/>
<comment type="caution">
    <text evidence="2">The sequence shown here is derived from an EMBL/GenBank/DDBJ whole genome shotgun (WGS) entry which is preliminary data.</text>
</comment>
<dbReference type="GO" id="GO:0032259">
    <property type="term" value="P:methylation"/>
    <property type="evidence" value="ECO:0007669"/>
    <property type="project" value="UniProtKB-KW"/>
</dbReference>
<dbReference type="OrthoDB" id="9800454at2"/>
<keyword evidence="3" id="KW-1185">Reference proteome</keyword>
<sequence>MSVVKESWSSFDSNIAKIYLDGFGHPSDRSKHLMASVLIEIFGGKEFHLADFGCGNGHLYRFFRERGLNLRYTGYDFSTSLLEAARERYADDDKAAFLERDIQDPTADLGNADIVLYSHVLEMLEAPGASLTAARKMAPRIMIRFFQPPADGFDLVEIRMLDVGNGEAEVPYLRRSFSIDHYNLLLSKTGCTSVDVHQVAGDVDQVHILNF</sequence>
<organism evidence="2 3">
    <name type="scientific">Rhizobium vallis</name>
    <dbReference type="NCBI Taxonomy" id="634290"/>
    <lineage>
        <taxon>Bacteria</taxon>
        <taxon>Pseudomonadati</taxon>
        <taxon>Pseudomonadota</taxon>
        <taxon>Alphaproteobacteria</taxon>
        <taxon>Hyphomicrobiales</taxon>
        <taxon>Rhizobiaceae</taxon>
        <taxon>Rhizobium/Agrobacterium group</taxon>
        <taxon>Rhizobium</taxon>
    </lineage>
</organism>
<keyword evidence="2" id="KW-0489">Methyltransferase</keyword>
<dbReference type="InterPro" id="IPR029063">
    <property type="entry name" value="SAM-dependent_MTases_sf"/>
</dbReference>
<name>A0A432PNQ5_9HYPH</name>
<dbReference type="SUPFAM" id="SSF53335">
    <property type="entry name" value="S-adenosyl-L-methionine-dependent methyltransferases"/>
    <property type="match status" value="1"/>
</dbReference>
<gene>
    <name evidence="2" type="ORF">EFQ99_06855</name>
</gene>
<dbReference type="EMBL" id="RJTH01000002">
    <property type="protein sequence ID" value="RUM26008.1"/>
    <property type="molecule type" value="Genomic_DNA"/>
</dbReference>
<dbReference type="AlphaFoldDB" id="A0A432PNQ5"/>
<dbReference type="InterPro" id="IPR013217">
    <property type="entry name" value="Methyltransf_12"/>
</dbReference>
<evidence type="ECO:0000259" key="1">
    <source>
        <dbReference type="Pfam" id="PF08242"/>
    </source>
</evidence>
<dbReference type="Pfam" id="PF08242">
    <property type="entry name" value="Methyltransf_12"/>
    <property type="match status" value="1"/>
</dbReference>
<protein>
    <submittedName>
        <fullName evidence="2">Class I SAM-dependent methyltransferase</fullName>
    </submittedName>
</protein>
<dbReference type="Proteomes" id="UP000278823">
    <property type="component" value="Unassembled WGS sequence"/>
</dbReference>
<dbReference type="GO" id="GO:0008168">
    <property type="term" value="F:methyltransferase activity"/>
    <property type="evidence" value="ECO:0007669"/>
    <property type="project" value="UniProtKB-KW"/>
</dbReference>
<keyword evidence="2" id="KW-0808">Transferase</keyword>
<dbReference type="PANTHER" id="PTHR43861">
    <property type="entry name" value="TRANS-ACONITATE 2-METHYLTRANSFERASE-RELATED"/>
    <property type="match status" value="1"/>
</dbReference>
<accession>A0A432PNQ5</accession>
<evidence type="ECO:0000313" key="3">
    <source>
        <dbReference type="Proteomes" id="UP000278823"/>
    </source>
</evidence>